<sequence length="119" mass="14181">MNHLKQIAAKILGRIHIYTVFNRNMRTLTSRKKNVLYLESKLPGNRKTIFVTVRNYTLEGREGDSEGDFGDRKVDKLEKLGSYYEKHFFMRKQREDLENMKKNMRKEQKSPAPSQKEEK</sequence>
<keyword evidence="3" id="KW-1185">Reference proteome</keyword>
<comment type="caution">
    <text evidence="2">The sequence shown here is derived from an EMBL/GenBank/DDBJ whole genome shotgun (WGS) entry which is preliminary data.</text>
</comment>
<dbReference type="AlphaFoldDB" id="A0A4C1Y8K7"/>
<evidence type="ECO:0000313" key="3">
    <source>
        <dbReference type="Proteomes" id="UP000299102"/>
    </source>
</evidence>
<name>A0A4C1Y8K7_EUMVA</name>
<dbReference type="EMBL" id="BGZK01001101">
    <property type="protein sequence ID" value="GBP71244.1"/>
    <property type="molecule type" value="Genomic_DNA"/>
</dbReference>
<evidence type="ECO:0000256" key="1">
    <source>
        <dbReference type="SAM" id="MobiDB-lite"/>
    </source>
</evidence>
<reference evidence="2 3" key="1">
    <citation type="journal article" date="2019" name="Commun. Biol.">
        <title>The bagworm genome reveals a unique fibroin gene that provides high tensile strength.</title>
        <authorList>
            <person name="Kono N."/>
            <person name="Nakamura H."/>
            <person name="Ohtoshi R."/>
            <person name="Tomita M."/>
            <person name="Numata K."/>
            <person name="Arakawa K."/>
        </authorList>
    </citation>
    <scope>NUCLEOTIDE SEQUENCE [LARGE SCALE GENOMIC DNA]</scope>
</reference>
<gene>
    <name evidence="2" type="ORF">EVAR_44883_1</name>
</gene>
<feature type="region of interest" description="Disordered" evidence="1">
    <location>
        <begin position="95"/>
        <end position="119"/>
    </location>
</feature>
<evidence type="ECO:0000313" key="2">
    <source>
        <dbReference type="EMBL" id="GBP71244.1"/>
    </source>
</evidence>
<dbReference type="Proteomes" id="UP000299102">
    <property type="component" value="Unassembled WGS sequence"/>
</dbReference>
<protein>
    <submittedName>
        <fullName evidence="2">Uncharacterized protein</fullName>
    </submittedName>
</protein>
<proteinExistence type="predicted"/>
<organism evidence="2 3">
    <name type="scientific">Eumeta variegata</name>
    <name type="common">Bagworm moth</name>
    <name type="synonym">Eumeta japonica</name>
    <dbReference type="NCBI Taxonomy" id="151549"/>
    <lineage>
        <taxon>Eukaryota</taxon>
        <taxon>Metazoa</taxon>
        <taxon>Ecdysozoa</taxon>
        <taxon>Arthropoda</taxon>
        <taxon>Hexapoda</taxon>
        <taxon>Insecta</taxon>
        <taxon>Pterygota</taxon>
        <taxon>Neoptera</taxon>
        <taxon>Endopterygota</taxon>
        <taxon>Lepidoptera</taxon>
        <taxon>Glossata</taxon>
        <taxon>Ditrysia</taxon>
        <taxon>Tineoidea</taxon>
        <taxon>Psychidae</taxon>
        <taxon>Oiketicinae</taxon>
        <taxon>Eumeta</taxon>
    </lineage>
</organism>
<accession>A0A4C1Y8K7</accession>